<evidence type="ECO:0000256" key="5">
    <source>
        <dbReference type="ARBA" id="ARBA00019465"/>
    </source>
</evidence>
<gene>
    <name evidence="14" type="ORF">FRZ44_19530</name>
</gene>
<evidence type="ECO:0000256" key="11">
    <source>
        <dbReference type="RuleBase" id="RU362068"/>
    </source>
</evidence>
<dbReference type="EMBL" id="CP042906">
    <property type="protein sequence ID" value="QEX16658.1"/>
    <property type="molecule type" value="Genomic_DNA"/>
</dbReference>
<sequence length="325" mass="34789">MKICIYGAGAIGGFIGARLARAGEEVSLIARGPHLAAMKAAGLKLQSEEGEFTVTPRCSADPAELGPQDYVVLALKAPSVARIVDQMQPLLGPKTAVVMAVNGVPWWYFHGLEGALRDRRLKTVDPDDKQWRGIGPDRVLGCVVYPASEVVEPGVIRHQSGDRFSLGEPDGSRSERVQALSRAMIAAGLKAPVKPDIRTEIWVKLWGNVAFNPISALTGATLKRICDEPSTRSLARSVMNEAEAVANKLGVKMPIDVERRIDGAAGVGEHKTSMLQDLERGRPTEIDAIVGAVAELGDVVGVDTPYIDAIYALVRQKAALLGLYP</sequence>
<dbReference type="InterPro" id="IPR051402">
    <property type="entry name" value="KPR-Related"/>
</dbReference>
<comment type="catalytic activity">
    <reaction evidence="10 11">
        <text>(R)-pantoate + NADP(+) = 2-dehydropantoate + NADPH + H(+)</text>
        <dbReference type="Rhea" id="RHEA:16233"/>
        <dbReference type="ChEBI" id="CHEBI:11561"/>
        <dbReference type="ChEBI" id="CHEBI:15378"/>
        <dbReference type="ChEBI" id="CHEBI:15980"/>
        <dbReference type="ChEBI" id="CHEBI:57783"/>
        <dbReference type="ChEBI" id="CHEBI:58349"/>
        <dbReference type="EC" id="1.1.1.169"/>
    </reaction>
</comment>
<dbReference type="OrthoDB" id="247668at2"/>
<keyword evidence="7 11" id="KW-0521">NADP</keyword>
<evidence type="ECO:0000256" key="8">
    <source>
        <dbReference type="ARBA" id="ARBA00023002"/>
    </source>
</evidence>
<dbReference type="KEGG" id="htq:FRZ44_19530"/>
<dbReference type="NCBIfam" id="NF005089">
    <property type="entry name" value="PRK06522.1-4"/>
    <property type="match status" value="1"/>
</dbReference>
<dbReference type="InterPro" id="IPR013752">
    <property type="entry name" value="KPA_reductase"/>
</dbReference>
<evidence type="ECO:0000256" key="4">
    <source>
        <dbReference type="ARBA" id="ARBA00013014"/>
    </source>
</evidence>
<dbReference type="RefSeq" id="WP_151176989.1">
    <property type="nucleotide sequence ID" value="NZ_CP042906.1"/>
</dbReference>
<evidence type="ECO:0000256" key="6">
    <source>
        <dbReference type="ARBA" id="ARBA00022655"/>
    </source>
</evidence>
<protein>
    <recommendedName>
        <fullName evidence="5 11">2-dehydropantoate 2-reductase</fullName>
        <ecNumber evidence="4 11">1.1.1.169</ecNumber>
    </recommendedName>
    <alternativeName>
        <fullName evidence="9 11">Ketopantoate reductase</fullName>
    </alternativeName>
</protein>
<evidence type="ECO:0000313" key="15">
    <source>
        <dbReference type="Proteomes" id="UP000326202"/>
    </source>
</evidence>
<comment type="function">
    <text evidence="1 11">Catalyzes the NADPH-dependent reduction of ketopantoate into pantoic acid.</text>
</comment>
<dbReference type="GO" id="GO:0015940">
    <property type="term" value="P:pantothenate biosynthetic process"/>
    <property type="evidence" value="ECO:0007669"/>
    <property type="project" value="UniProtKB-UniPathway"/>
</dbReference>
<feature type="domain" description="Ketopantoate reductase C-terminal" evidence="13">
    <location>
        <begin position="196"/>
        <end position="317"/>
    </location>
</feature>
<evidence type="ECO:0000256" key="7">
    <source>
        <dbReference type="ARBA" id="ARBA00022857"/>
    </source>
</evidence>
<dbReference type="InterPro" id="IPR003710">
    <property type="entry name" value="ApbA"/>
</dbReference>
<organism evidence="14 15">
    <name type="scientific">Hypericibacter terrae</name>
    <dbReference type="NCBI Taxonomy" id="2602015"/>
    <lineage>
        <taxon>Bacteria</taxon>
        <taxon>Pseudomonadati</taxon>
        <taxon>Pseudomonadota</taxon>
        <taxon>Alphaproteobacteria</taxon>
        <taxon>Rhodospirillales</taxon>
        <taxon>Dongiaceae</taxon>
        <taxon>Hypericibacter</taxon>
    </lineage>
</organism>
<evidence type="ECO:0000256" key="1">
    <source>
        <dbReference type="ARBA" id="ARBA00002919"/>
    </source>
</evidence>
<feature type="domain" description="Ketopantoate reductase N-terminal" evidence="12">
    <location>
        <begin position="3"/>
        <end position="170"/>
    </location>
</feature>
<dbReference type="GO" id="GO:0005737">
    <property type="term" value="C:cytoplasm"/>
    <property type="evidence" value="ECO:0007669"/>
    <property type="project" value="TreeGrafter"/>
</dbReference>
<accession>A0A5J6MGP0</accession>
<dbReference type="GO" id="GO:0008677">
    <property type="term" value="F:2-dehydropantoate 2-reductase activity"/>
    <property type="evidence" value="ECO:0007669"/>
    <property type="project" value="UniProtKB-EC"/>
</dbReference>
<dbReference type="AlphaFoldDB" id="A0A5J6MGP0"/>
<dbReference type="InterPro" id="IPR013328">
    <property type="entry name" value="6PGD_dom2"/>
</dbReference>
<dbReference type="Gene3D" id="3.40.50.720">
    <property type="entry name" value="NAD(P)-binding Rossmann-like Domain"/>
    <property type="match status" value="1"/>
</dbReference>
<evidence type="ECO:0000256" key="9">
    <source>
        <dbReference type="ARBA" id="ARBA00032024"/>
    </source>
</evidence>
<evidence type="ECO:0000256" key="10">
    <source>
        <dbReference type="ARBA" id="ARBA00048793"/>
    </source>
</evidence>
<dbReference type="Gene3D" id="1.10.1040.10">
    <property type="entry name" value="N-(1-d-carboxylethyl)-l-norvaline Dehydrogenase, domain 2"/>
    <property type="match status" value="1"/>
</dbReference>
<dbReference type="NCBIfam" id="TIGR00745">
    <property type="entry name" value="apbA_panE"/>
    <property type="match status" value="1"/>
</dbReference>
<comment type="similarity">
    <text evidence="3 11">Belongs to the ketopantoate reductase family.</text>
</comment>
<dbReference type="InterPro" id="IPR013332">
    <property type="entry name" value="KPR_N"/>
</dbReference>
<dbReference type="PANTHER" id="PTHR21708">
    <property type="entry name" value="PROBABLE 2-DEHYDROPANTOATE 2-REDUCTASE"/>
    <property type="match status" value="1"/>
</dbReference>
<dbReference type="FunFam" id="1.10.1040.10:FF:000017">
    <property type="entry name" value="2-dehydropantoate 2-reductase"/>
    <property type="match status" value="1"/>
</dbReference>
<dbReference type="FunFam" id="3.40.50.720:FF:000307">
    <property type="entry name" value="2-dehydropantoate 2-reductase"/>
    <property type="match status" value="1"/>
</dbReference>
<dbReference type="EC" id="1.1.1.169" evidence="4 11"/>
<reference evidence="14 15" key="1">
    <citation type="submission" date="2019-08" db="EMBL/GenBank/DDBJ databases">
        <title>Hyperibacter terrae gen. nov., sp. nov. and Hyperibacter viscosus sp. nov., two new members in the family Rhodospirillaceae isolated from the rhizosphere of Hypericum perforatum.</title>
        <authorList>
            <person name="Noviana Z."/>
        </authorList>
    </citation>
    <scope>NUCLEOTIDE SEQUENCE [LARGE SCALE GENOMIC DNA]</scope>
    <source>
        <strain evidence="14 15">R5913</strain>
    </source>
</reference>
<dbReference type="InterPro" id="IPR036291">
    <property type="entry name" value="NAD(P)-bd_dom_sf"/>
</dbReference>
<name>A0A5J6MGP0_9PROT</name>
<keyword evidence="6 11" id="KW-0566">Pantothenate biosynthesis</keyword>
<dbReference type="SUPFAM" id="SSF51735">
    <property type="entry name" value="NAD(P)-binding Rossmann-fold domains"/>
    <property type="match status" value="1"/>
</dbReference>
<evidence type="ECO:0000259" key="12">
    <source>
        <dbReference type="Pfam" id="PF02558"/>
    </source>
</evidence>
<keyword evidence="8 11" id="KW-0560">Oxidoreductase</keyword>
<dbReference type="Proteomes" id="UP000326202">
    <property type="component" value="Chromosome"/>
</dbReference>
<evidence type="ECO:0000256" key="3">
    <source>
        <dbReference type="ARBA" id="ARBA00007870"/>
    </source>
</evidence>
<evidence type="ECO:0000259" key="13">
    <source>
        <dbReference type="Pfam" id="PF08546"/>
    </source>
</evidence>
<proteinExistence type="inferred from homology"/>
<evidence type="ECO:0000256" key="2">
    <source>
        <dbReference type="ARBA" id="ARBA00004994"/>
    </source>
</evidence>
<dbReference type="SUPFAM" id="SSF48179">
    <property type="entry name" value="6-phosphogluconate dehydrogenase C-terminal domain-like"/>
    <property type="match status" value="1"/>
</dbReference>
<keyword evidence="15" id="KW-1185">Reference proteome</keyword>
<comment type="pathway">
    <text evidence="2 11">Cofactor biosynthesis; (R)-pantothenate biosynthesis; (R)-pantoate from 3-methyl-2-oxobutanoate: step 2/2.</text>
</comment>
<dbReference type="PANTHER" id="PTHR21708:SF45">
    <property type="entry name" value="2-DEHYDROPANTOATE 2-REDUCTASE"/>
    <property type="match status" value="1"/>
</dbReference>
<dbReference type="Pfam" id="PF02558">
    <property type="entry name" value="ApbA"/>
    <property type="match status" value="1"/>
</dbReference>
<evidence type="ECO:0000313" key="14">
    <source>
        <dbReference type="EMBL" id="QEX16658.1"/>
    </source>
</evidence>
<dbReference type="Pfam" id="PF08546">
    <property type="entry name" value="ApbA_C"/>
    <property type="match status" value="1"/>
</dbReference>
<dbReference type="UniPathway" id="UPA00028">
    <property type="reaction ID" value="UER00004"/>
</dbReference>
<dbReference type="InterPro" id="IPR008927">
    <property type="entry name" value="6-PGluconate_DH-like_C_sf"/>
</dbReference>